<keyword evidence="6 9" id="KW-0472">Membrane</keyword>
<evidence type="ECO:0000256" key="5">
    <source>
        <dbReference type="ARBA" id="ARBA00022989"/>
    </source>
</evidence>
<dbReference type="SUPFAM" id="SSF53850">
    <property type="entry name" value="Periplasmic binding protein-like II"/>
    <property type="match status" value="1"/>
</dbReference>
<evidence type="ECO:0000256" key="7">
    <source>
        <dbReference type="ARBA" id="ARBA00023170"/>
    </source>
</evidence>
<keyword evidence="12" id="KW-1185">Reference proteome</keyword>
<reference evidence="11 12" key="1">
    <citation type="submission" date="2015-09" db="EMBL/GenBank/DDBJ databases">
        <title>Draft genome of the scarab beetle Oryctes borbonicus.</title>
        <authorList>
            <person name="Meyer J.M."/>
            <person name="Markov G.V."/>
            <person name="Baskaran P."/>
            <person name="Herrmann M."/>
            <person name="Sommer R.J."/>
            <person name="Roedelsperger C."/>
        </authorList>
    </citation>
    <scope>NUCLEOTIDE SEQUENCE [LARGE SCALE GENOMIC DNA]</scope>
    <source>
        <strain evidence="11">OB123</strain>
        <tissue evidence="11">Whole animal</tissue>
    </source>
</reference>
<dbReference type="EMBL" id="LJIG01022902">
    <property type="protein sequence ID" value="KRT78152.1"/>
    <property type="molecule type" value="Genomic_DNA"/>
</dbReference>
<evidence type="ECO:0000259" key="10">
    <source>
        <dbReference type="Pfam" id="PF00060"/>
    </source>
</evidence>
<keyword evidence="3" id="KW-1003">Cell membrane</keyword>
<keyword evidence="5 9" id="KW-1133">Transmembrane helix</keyword>
<dbReference type="InterPro" id="IPR001320">
    <property type="entry name" value="Iontro_rcpt_C"/>
</dbReference>
<evidence type="ECO:0000313" key="11">
    <source>
        <dbReference type="EMBL" id="KRT78152.1"/>
    </source>
</evidence>
<comment type="caution">
    <text evidence="11">The sequence shown here is derived from an EMBL/GenBank/DDBJ whole genome shotgun (WGS) entry which is preliminary data.</text>
</comment>
<feature type="transmembrane region" description="Helical" evidence="9">
    <location>
        <begin position="283"/>
        <end position="302"/>
    </location>
</feature>
<evidence type="ECO:0000256" key="6">
    <source>
        <dbReference type="ARBA" id="ARBA00023136"/>
    </source>
</evidence>
<dbReference type="GO" id="GO:0050906">
    <property type="term" value="P:detection of stimulus involved in sensory perception"/>
    <property type="evidence" value="ECO:0007669"/>
    <property type="project" value="UniProtKB-ARBA"/>
</dbReference>
<sequence>MCKYTLLTEISFLFLLIYMFQKVNDIRFRSQQYGLLITRNETEFAIVKQTLKIMNLRLDSNIFLALKSEDTYYLYEFYNPGPRSGGELRLCNSINYTEDHLTTNGLTTYEMRKDLSSLHLKVAFVVTKKNVSMPLEYLQDVRTKHYDGTNKVNFGIFKHMVDIHRYQWSLVVTPAWFSSTRLGIDIGLANVLTRNIADISGSSGLMTAGRVEAFDFGVGTHYFRTSFMFRSPVIYEKNLKKSFIVKPFSHGTWICAALCTMILCITAKFILQLERQMLKRYKEYSWCTIIMFMISLMSQQGINVPHSSTAGHIVVLSSLIFTFLLYNYYTSSIVSSALTSKKATFQSLGELVNSNLDIGIERIAYARILNASSNPLMFYLNNRAQSNDSRVSFCLPLEGVQRIRKGNFAYLAESVTTYNNIEEHFSNEEICELTEINAAQPTLTYIVGKKRGQYNELFSVSYRKIVQYGLLKREQIMFSNIKPHCFNAIQFVQVGLEQAVSALILLAIGYGITAVIFLIEIVTYTTIVRRQNWDRNIP</sequence>
<evidence type="ECO:0000256" key="2">
    <source>
        <dbReference type="ARBA" id="ARBA00008685"/>
    </source>
</evidence>
<dbReference type="Pfam" id="PF00060">
    <property type="entry name" value="Lig_chan"/>
    <property type="match status" value="1"/>
</dbReference>
<dbReference type="PANTHER" id="PTHR42643">
    <property type="entry name" value="IONOTROPIC RECEPTOR 20A-RELATED"/>
    <property type="match status" value="1"/>
</dbReference>
<keyword evidence="8" id="KW-0325">Glycoprotein</keyword>
<evidence type="ECO:0000256" key="1">
    <source>
        <dbReference type="ARBA" id="ARBA00004651"/>
    </source>
</evidence>
<dbReference type="PANTHER" id="PTHR42643:SF32">
    <property type="entry name" value="IONOTROPIC RECEPTOR 31A, ISOFORM C-RELATED"/>
    <property type="match status" value="1"/>
</dbReference>
<evidence type="ECO:0000256" key="9">
    <source>
        <dbReference type="SAM" id="Phobius"/>
    </source>
</evidence>
<protein>
    <recommendedName>
        <fullName evidence="10">Ionotropic glutamate receptor C-terminal domain-containing protein</fullName>
    </recommendedName>
</protein>
<organism evidence="11 12">
    <name type="scientific">Oryctes borbonicus</name>
    <dbReference type="NCBI Taxonomy" id="1629725"/>
    <lineage>
        <taxon>Eukaryota</taxon>
        <taxon>Metazoa</taxon>
        <taxon>Ecdysozoa</taxon>
        <taxon>Arthropoda</taxon>
        <taxon>Hexapoda</taxon>
        <taxon>Insecta</taxon>
        <taxon>Pterygota</taxon>
        <taxon>Neoptera</taxon>
        <taxon>Endopterygota</taxon>
        <taxon>Coleoptera</taxon>
        <taxon>Polyphaga</taxon>
        <taxon>Scarabaeiformia</taxon>
        <taxon>Scarabaeidae</taxon>
        <taxon>Dynastinae</taxon>
        <taxon>Oryctes</taxon>
    </lineage>
</organism>
<feature type="transmembrane region" description="Helical" evidence="9">
    <location>
        <begin position="503"/>
        <end position="527"/>
    </location>
</feature>
<dbReference type="InterPro" id="IPR052192">
    <property type="entry name" value="Insect_Ionotropic_Sensory_Rcpt"/>
</dbReference>
<keyword evidence="4 9" id="KW-0812">Transmembrane</keyword>
<feature type="domain" description="Ionotropic glutamate receptor C-terminal" evidence="10">
    <location>
        <begin position="252"/>
        <end position="428"/>
    </location>
</feature>
<evidence type="ECO:0000256" key="4">
    <source>
        <dbReference type="ARBA" id="ARBA00022692"/>
    </source>
</evidence>
<dbReference type="Gene3D" id="1.10.287.70">
    <property type="match status" value="1"/>
</dbReference>
<dbReference type="GO" id="GO:0005886">
    <property type="term" value="C:plasma membrane"/>
    <property type="evidence" value="ECO:0007669"/>
    <property type="project" value="UniProtKB-SubCell"/>
</dbReference>
<comment type="subcellular location">
    <subcellularLocation>
        <location evidence="1">Cell membrane</location>
        <topology evidence="1">Multi-pass membrane protein</topology>
    </subcellularLocation>
</comment>
<evidence type="ECO:0000313" key="12">
    <source>
        <dbReference type="Proteomes" id="UP000051574"/>
    </source>
</evidence>
<dbReference type="Proteomes" id="UP000051574">
    <property type="component" value="Unassembled WGS sequence"/>
</dbReference>
<dbReference type="GO" id="GO:0015276">
    <property type="term" value="F:ligand-gated monoatomic ion channel activity"/>
    <property type="evidence" value="ECO:0007669"/>
    <property type="project" value="InterPro"/>
</dbReference>
<comment type="similarity">
    <text evidence="2">Belongs to the glutamate-gated ion channel (TC 1.A.10.1) family.</text>
</comment>
<accession>A0A0T6ASJ7</accession>
<gene>
    <name evidence="11" type="ORF">AMK59_8103</name>
</gene>
<name>A0A0T6ASJ7_9SCAR</name>
<feature type="transmembrane region" description="Helical" evidence="9">
    <location>
        <begin position="251"/>
        <end position="271"/>
    </location>
</feature>
<keyword evidence="7" id="KW-0675">Receptor</keyword>
<dbReference type="OrthoDB" id="6117597at2759"/>
<feature type="transmembrane region" description="Helical" evidence="9">
    <location>
        <begin position="308"/>
        <end position="329"/>
    </location>
</feature>
<evidence type="ECO:0000256" key="3">
    <source>
        <dbReference type="ARBA" id="ARBA00022475"/>
    </source>
</evidence>
<dbReference type="AlphaFoldDB" id="A0A0T6ASJ7"/>
<proteinExistence type="inferred from homology"/>
<evidence type="ECO:0000256" key="8">
    <source>
        <dbReference type="ARBA" id="ARBA00023180"/>
    </source>
</evidence>